<dbReference type="GO" id="GO:0003824">
    <property type="term" value="F:catalytic activity"/>
    <property type="evidence" value="ECO:0007669"/>
    <property type="project" value="InterPro"/>
</dbReference>
<dbReference type="InterPro" id="IPR011037">
    <property type="entry name" value="Pyrv_Knase-like_insert_dom_sf"/>
</dbReference>
<feature type="domain" description="MOSC" evidence="1">
    <location>
        <begin position="1"/>
        <end position="129"/>
    </location>
</feature>
<organism evidence="2 3">
    <name type="scientific">Menidia menidia</name>
    <name type="common">Atlantic silverside</name>
    <dbReference type="NCBI Taxonomy" id="238744"/>
    <lineage>
        <taxon>Eukaryota</taxon>
        <taxon>Metazoa</taxon>
        <taxon>Chordata</taxon>
        <taxon>Craniata</taxon>
        <taxon>Vertebrata</taxon>
        <taxon>Euteleostomi</taxon>
        <taxon>Actinopterygii</taxon>
        <taxon>Neopterygii</taxon>
        <taxon>Teleostei</taxon>
        <taxon>Neoteleostei</taxon>
        <taxon>Acanthomorphata</taxon>
        <taxon>Ovalentaria</taxon>
        <taxon>Atherinomorphae</taxon>
        <taxon>Atheriniformes</taxon>
        <taxon>Atherinopsidae</taxon>
        <taxon>Menidiinae</taxon>
        <taxon>Menidia</taxon>
    </lineage>
</organism>
<reference evidence="2" key="1">
    <citation type="submission" date="2021-05" db="EMBL/GenBank/DDBJ databases">
        <authorList>
            <person name="Tigano A."/>
        </authorList>
    </citation>
    <scope>NUCLEOTIDE SEQUENCE</scope>
</reference>
<evidence type="ECO:0000313" key="2">
    <source>
        <dbReference type="EMBL" id="CAG6017855.1"/>
    </source>
</evidence>
<protein>
    <submittedName>
        <fullName evidence="2">(Atlantic silverside) hypothetical protein</fullName>
    </submittedName>
</protein>
<dbReference type="AlphaFoldDB" id="A0A8S4C0V7"/>
<proteinExistence type="predicted"/>
<evidence type="ECO:0000259" key="1">
    <source>
        <dbReference type="PROSITE" id="PS51340"/>
    </source>
</evidence>
<sequence length="133" mass="14451">MINRVSVELIQNLMSSRQDGCEGDQLPDTQNVIRRFRANLVIAGVEPFEEDNWSHLIIGNTRFMVAGRCGRCQMVGIDQDTGTKTKEPLLSLSAHRAGKVTFGVYLTHGAPEGSPATSVLSVGSLIQPEPNSN</sequence>
<accession>A0A8S4C0V7</accession>
<dbReference type="GO" id="GO:0030151">
    <property type="term" value="F:molybdenum ion binding"/>
    <property type="evidence" value="ECO:0007669"/>
    <property type="project" value="InterPro"/>
</dbReference>
<dbReference type="Proteomes" id="UP000677803">
    <property type="component" value="Unassembled WGS sequence"/>
</dbReference>
<dbReference type="Pfam" id="PF03473">
    <property type="entry name" value="MOSC"/>
    <property type="match status" value="1"/>
</dbReference>
<dbReference type="EMBL" id="CAJRST010039999">
    <property type="protein sequence ID" value="CAG6017855.1"/>
    <property type="molecule type" value="Genomic_DNA"/>
</dbReference>
<dbReference type="OrthoDB" id="420046at2759"/>
<dbReference type="GO" id="GO:0030170">
    <property type="term" value="F:pyridoxal phosphate binding"/>
    <property type="evidence" value="ECO:0007669"/>
    <property type="project" value="InterPro"/>
</dbReference>
<dbReference type="InterPro" id="IPR005302">
    <property type="entry name" value="MoCF_Sase_C"/>
</dbReference>
<keyword evidence="3" id="KW-1185">Reference proteome</keyword>
<name>A0A8S4C0V7_9TELE</name>
<gene>
    <name evidence="2" type="ORF">MMEN_LOCUS20893</name>
</gene>
<dbReference type="SUPFAM" id="SSF50800">
    <property type="entry name" value="PK beta-barrel domain-like"/>
    <property type="match status" value="1"/>
</dbReference>
<comment type="caution">
    <text evidence="2">The sequence shown here is derived from an EMBL/GenBank/DDBJ whole genome shotgun (WGS) entry which is preliminary data.</text>
</comment>
<evidence type="ECO:0000313" key="3">
    <source>
        <dbReference type="Proteomes" id="UP000677803"/>
    </source>
</evidence>
<dbReference type="PROSITE" id="PS51340">
    <property type="entry name" value="MOSC"/>
    <property type="match status" value="1"/>
</dbReference>